<name>A0A543PDG9_9ACTN</name>
<evidence type="ECO:0000313" key="1">
    <source>
        <dbReference type="EMBL" id="TQN42125.1"/>
    </source>
</evidence>
<reference evidence="1 2" key="1">
    <citation type="submission" date="2019-06" db="EMBL/GenBank/DDBJ databases">
        <title>Sequencing the genomes of 1000 actinobacteria strains.</title>
        <authorList>
            <person name="Klenk H.-P."/>
        </authorList>
    </citation>
    <scope>NUCLEOTIDE SEQUENCE [LARGE SCALE GENOMIC DNA]</scope>
    <source>
        <strain evidence="1 2">DSM 46837</strain>
    </source>
</reference>
<accession>A0A543PDG9</accession>
<protein>
    <submittedName>
        <fullName evidence="1">Uncharacterized protein</fullName>
    </submittedName>
</protein>
<organism evidence="1 2">
    <name type="scientific">Blastococcus colisei</name>
    <dbReference type="NCBI Taxonomy" id="1564162"/>
    <lineage>
        <taxon>Bacteria</taxon>
        <taxon>Bacillati</taxon>
        <taxon>Actinomycetota</taxon>
        <taxon>Actinomycetes</taxon>
        <taxon>Geodermatophilales</taxon>
        <taxon>Geodermatophilaceae</taxon>
        <taxon>Blastococcus</taxon>
    </lineage>
</organism>
<comment type="caution">
    <text evidence="1">The sequence shown here is derived from an EMBL/GenBank/DDBJ whole genome shotgun (WGS) entry which is preliminary data.</text>
</comment>
<dbReference type="AlphaFoldDB" id="A0A543PDG9"/>
<dbReference type="RefSeq" id="WP_142024786.1">
    <property type="nucleotide sequence ID" value="NZ_VFQE01000001.1"/>
</dbReference>
<dbReference type="OrthoDB" id="5181741at2"/>
<gene>
    <name evidence="1" type="ORF">FHU33_1519</name>
</gene>
<dbReference type="Proteomes" id="UP000319865">
    <property type="component" value="Unassembled WGS sequence"/>
</dbReference>
<dbReference type="EMBL" id="VFQE01000001">
    <property type="protein sequence ID" value="TQN42125.1"/>
    <property type="molecule type" value="Genomic_DNA"/>
</dbReference>
<evidence type="ECO:0000313" key="2">
    <source>
        <dbReference type="Proteomes" id="UP000319865"/>
    </source>
</evidence>
<proteinExistence type="predicted"/>
<keyword evidence="2" id="KW-1185">Reference proteome</keyword>
<sequence>MATTRSKAERFDASYRSLPVYWPVRWRLLWIARSDRRAGLPIGLSAETTPALRDLVARRDDACEHERTRYYAHVRPIDVRLAEIDTELVALKRTLAEKAEAAVRAAVPPSEEELVRRKAGERDLPPELVRQRRVLEHQRIADAAREAELDAQRRLDATLAEEAELAARRQNRADVTRSRALRLVEYADRLAALYRRALIRRHPQRDALVSSWRSDLAGPPAWVLADDIIPSHRAPGAAA</sequence>